<accession>A0ABN8IQG6</accession>
<keyword evidence="3" id="KW-1185">Reference proteome</keyword>
<proteinExistence type="predicted"/>
<reference evidence="2" key="1">
    <citation type="submission" date="2022-03" db="EMBL/GenBank/DDBJ databases">
        <authorList>
            <person name="Martin H S."/>
        </authorList>
    </citation>
    <scope>NUCLEOTIDE SEQUENCE</scope>
</reference>
<evidence type="ECO:0000313" key="3">
    <source>
        <dbReference type="Proteomes" id="UP000837857"/>
    </source>
</evidence>
<dbReference type="EMBL" id="OW152840">
    <property type="protein sequence ID" value="CAH2061762.1"/>
    <property type="molecule type" value="Genomic_DNA"/>
</dbReference>
<sequence>MAGQLKSNHFIRVTPSTLEAYVQYSSLLTADQPQEKLGRWHTGTAHVTSDRLDAPAGSPPERFYSLNENSRDDRPPLAVQRTVASNWSRLARVQLERERDEPATMNSKVKAKGKKSFRPRENVGGERLPGVEWYFDGYTMGKSQLDKSGMDSDSDGQKCDFYFVTVTQPYTRPGNWLDEAAAALSSKRPLRCLVQKATGNYCTTLPRKPHEILHVVTILSIEGMWTKRGVTTPTLITCETNLRR</sequence>
<evidence type="ECO:0000256" key="1">
    <source>
        <dbReference type="SAM" id="MobiDB-lite"/>
    </source>
</evidence>
<feature type="region of interest" description="Disordered" evidence="1">
    <location>
        <begin position="98"/>
        <end position="122"/>
    </location>
</feature>
<evidence type="ECO:0000313" key="2">
    <source>
        <dbReference type="EMBL" id="CAH2061762.1"/>
    </source>
</evidence>
<name>A0ABN8IQG6_9NEOP</name>
<gene>
    <name evidence="2" type="ORF">IPOD504_LOCUS11430</name>
</gene>
<protein>
    <submittedName>
        <fullName evidence="2">Uncharacterized protein</fullName>
    </submittedName>
</protein>
<dbReference type="Proteomes" id="UP000837857">
    <property type="component" value="Chromosome 28"/>
</dbReference>
<organism evidence="2 3">
    <name type="scientific">Iphiclides podalirius</name>
    <name type="common">scarce swallowtail</name>
    <dbReference type="NCBI Taxonomy" id="110791"/>
    <lineage>
        <taxon>Eukaryota</taxon>
        <taxon>Metazoa</taxon>
        <taxon>Ecdysozoa</taxon>
        <taxon>Arthropoda</taxon>
        <taxon>Hexapoda</taxon>
        <taxon>Insecta</taxon>
        <taxon>Pterygota</taxon>
        <taxon>Neoptera</taxon>
        <taxon>Endopterygota</taxon>
        <taxon>Lepidoptera</taxon>
        <taxon>Glossata</taxon>
        <taxon>Ditrysia</taxon>
        <taxon>Papilionoidea</taxon>
        <taxon>Papilionidae</taxon>
        <taxon>Papilioninae</taxon>
        <taxon>Iphiclides</taxon>
    </lineage>
</organism>
<feature type="non-terminal residue" evidence="2">
    <location>
        <position position="244"/>
    </location>
</feature>